<reference evidence="1 2" key="1">
    <citation type="journal article" date="2015" name="Genome Biol. Evol.">
        <title>Phylogenomic analyses indicate that early fungi evolved digesting cell walls of algal ancestors of land plants.</title>
        <authorList>
            <person name="Chang Y."/>
            <person name="Wang S."/>
            <person name="Sekimoto S."/>
            <person name="Aerts A.L."/>
            <person name="Choi C."/>
            <person name="Clum A."/>
            <person name="LaButti K.M."/>
            <person name="Lindquist E.A."/>
            <person name="Yee Ngan C."/>
            <person name="Ohm R.A."/>
            <person name="Salamov A.A."/>
            <person name="Grigoriev I.V."/>
            <person name="Spatafora J.W."/>
            <person name="Berbee M.L."/>
        </authorList>
    </citation>
    <scope>NUCLEOTIDE SEQUENCE [LARGE SCALE GENOMIC DNA]</scope>
    <source>
        <strain evidence="1 2">NRRL 1564</strain>
    </source>
</reference>
<name>A0A2G5B1U2_COERN</name>
<protein>
    <submittedName>
        <fullName evidence="1">Uncharacterized protein</fullName>
    </submittedName>
</protein>
<evidence type="ECO:0000313" key="1">
    <source>
        <dbReference type="EMBL" id="PIA12975.1"/>
    </source>
</evidence>
<dbReference type="EMBL" id="KZ303554">
    <property type="protein sequence ID" value="PIA12975.1"/>
    <property type="molecule type" value="Genomic_DNA"/>
</dbReference>
<evidence type="ECO:0000313" key="2">
    <source>
        <dbReference type="Proteomes" id="UP000242474"/>
    </source>
</evidence>
<dbReference type="Proteomes" id="UP000242474">
    <property type="component" value="Unassembled WGS sequence"/>
</dbReference>
<dbReference type="AlphaFoldDB" id="A0A2G5B1U2"/>
<dbReference type="OrthoDB" id="5653300at2759"/>
<sequence length="125" mass="13769">MEKNQFEQLIASVTSLPGQQMSLKFTDFKGIVSPLIPLEQKNNAKFAPDAVNWLVSANCLLTTSKCPAEWKVTIAADSLPIEKANQYFADCEEKSLDANEWSNFEKFVAEQYSNALATGTGCQGI</sequence>
<accession>A0A2G5B1U2</accession>
<organism evidence="1 2">
    <name type="scientific">Coemansia reversa (strain ATCC 12441 / NRRL 1564)</name>
    <dbReference type="NCBI Taxonomy" id="763665"/>
    <lineage>
        <taxon>Eukaryota</taxon>
        <taxon>Fungi</taxon>
        <taxon>Fungi incertae sedis</taxon>
        <taxon>Zoopagomycota</taxon>
        <taxon>Kickxellomycotina</taxon>
        <taxon>Kickxellomycetes</taxon>
        <taxon>Kickxellales</taxon>
        <taxon>Kickxellaceae</taxon>
        <taxon>Coemansia</taxon>
    </lineage>
</organism>
<gene>
    <name evidence="1" type="ORF">COEREDRAFT_11954</name>
</gene>
<proteinExistence type="predicted"/>
<keyword evidence="2" id="KW-1185">Reference proteome</keyword>